<dbReference type="Proteomes" id="UP000020977">
    <property type="component" value="Unassembled WGS sequence"/>
</dbReference>
<dbReference type="STRING" id="1188239.MOVI_3370"/>
<sequence length="83" mass="10396">MKIIYVLLNLKIQDISLLHFRCHEFDSLMAKIHFLVNINTQKYRWIRVFWPKILIFIILKFRFCKKKKKNVWFKIKLCYNKPH</sequence>
<evidence type="ECO:0000256" key="1">
    <source>
        <dbReference type="SAM" id="Phobius"/>
    </source>
</evidence>
<dbReference type="AlphaFoldDB" id="A0A014MHX9"/>
<gene>
    <name evidence="2" type="ORF">MOVI_3370</name>
</gene>
<comment type="caution">
    <text evidence="2">The sequence shown here is derived from an EMBL/GenBank/DDBJ whole genome shotgun (WGS) entry which is preliminary data.</text>
</comment>
<proteinExistence type="predicted"/>
<evidence type="ECO:0000313" key="2">
    <source>
        <dbReference type="EMBL" id="EXU61145.1"/>
    </source>
</evidence>
<dbReference type="EMBL" id="JFAD01000017">
    <property type="protein sequence ID" value="EXU61145.1"/>
    <property type="molecule type" value="Genomic_DNA"/>
</dbReference>
<keyword evidence="1" id="KW-0472">Membrane</keyword>
<reference evidence="2 3" key="1">
    <citation type="submission" date="2014-03" db="EMBL/GenBank/DDBJ databases">
        <title>Genome sequence of Mycoplasma ovipneumoniae strain 14811.</title>
        <authorList>
            <person name="Sirand-Pugnet P."/>
            <person name="Breton M."/>
            <person name="Dordet-Frisoni E."/>
            <person name="Baranowski E."/>
            <person name="Barre A."/>
            <person name="Couture C."/>
            <person name="Dupuy V."/>
            <person name="Gaurivaud P."/>
            <person name="Jacob D."/>
            <person name="Lemaitre C."/>
            <person name="Manso-Silvan L."/>
            <person name="Nikolski M."/>
            <person name="Nouvel L.-X."/>
            <person name="Poumarat F."/>
            <person name="Tardy F."/>
            <person name="Thebault P."/>
            <person name="Theil S."/>
            <person name="Citti C."/>
            <person name="Thiaucourt F."/>
            <person name="Blanchard A."/>
        </authorList>
    </citation>
    <scope>NUCLEOTIDE SEQUENCE [LARGE SCALE GENOMIC DNA]</scope>
    <source>
        <strain evidence="2 3">14811</strain>
    </source>
</reference>
<name>A0A014MHX9_9BACT</name>
<evidence type="ECO:0000313" key="3">
    <source>
        <dbReference type="Proteomes" id="UP000020977"/>
    </source>
</evidence>
<accession>A0A014MHX9</accession>
<keyword evidence="1" id="KW-0812">Transmembrane</keyword>
<protein>
    <submittedName>
        <fullName evidence="2">Uncharacterized protein</fullName>
    </submittedName>
</protein>
<feature type="transmembrane region" description="Helical" evidence="1">
    <location>
        <begin position="45"/>
        <end position="63"/>
    </location>
</feature>
<keyword evidence="1" id="KW-1133">Transmembrane helix</keyword>
<organism evidence="2 3">
    <name type="scientific">Mesomycoplasma ovipneumoniae 14811</name>
    <dbReference type="NCBI Taxonomy" id="1188239"/>
    <lineage>
        <taxon>Bacteria</taxon>
        <taxon>Bacillati</taxon>
        <taxon>Mycoplasmatota</taxon>
        <taxon>Mycoplasmoidales</taxon>
        <taxon>Metamycoplasmataceae</taxon>
        <taxon>Mesomycoplasma</taxon>
    </lineage>
</organism>